<evidence type="ECO:0000313" key="3">
    <source>
        <dbReference type="EMBL" id="KKM45652.1"/>
    </source>
</evidence>
<evidence type="ECO:0000313" key="4">
    <source>
        <dbReference type="EMBL" id="PPI17096.1"/>
    </source>
</evidence>
<proteinExistence type="predicted"/>
<evidence type="ECO:0000256" key="1">
    <source>
        <dbReference type="SAM" id="MobiDB-lite"/>
    </source>
</evidence>
<keyword evidence="2" id="KW-0812">Transmembrane</keyword>
<dbReference type="KEGG" id="rtx:TI83_00425"/>
<reference evidence="3 5" key="1">
    <citation type="submission" date="2015-04" db="EMBL/GenBank/DDBJ databases">
        <title>Draft genome sequence of Rathayibacter toxicus strain FH-142 (AKA 70134 or CS 32), a Western Australian isolate.</title>
        <authorList>
            <consortium name="Consortium for Microbial Forensics and Genomics (microFORGE)"/>
            <person name="Knight B.M."/>
            <person name="Roberts D.P."/>
            <person name="Lin D."/>
            <person name="Hari K."/>
            <person name="Fletcher J."/>
            <person name="Melcher U."/>
            <person name="Blagden T."/>
            <person name="Luster D.G."/>
            <person name="Sechler A.J."/>
            <person name="Schneider W.L."/>
            <person name="Winegar R.A."/>
        </authorList>
    </citation>
    <scope>NUCLEOTIDE SEQUENCE [LARGE SCALE GENOMIC DNA]</scope>
    <source>
        <strain evidence="3 5">FH142</strain>
    </source>
</reference>
<dbReference type="Proteomes" id="UP000052979">
    <property type="component" value="Unassembled WGS sequence"/>
</dbReference>
<feature type="region of interest" description="Disordered" evidence="1">
    <location>
        <begin position="41"/>
        <end position="220"/>
    </location>
</feature>
<keyword evidence="2" id="KW-1133">Transmembrane helix</keyword>
<protein>
    <submittedName>
        <fullName evidence="3">Uncharacterized protein</fullName>
    </submittedName>
</protein>
<feature type="region of interest" description="Disordered" evidence="1">
    <location>
        <begin position="1"/>
        <end position="29"/>
    </location>
</feature>
<feature type="region of interest" description="Disordered" evidence="1">
    <location>
        <begin position="265"/>
        <end position="322"/>
    </location>
</feature>
<feature type="compositionally biased region" description="Low complexity" evidence="1">
    <location>
        <begin position="277"/>
        <end position="290"/>
    </location>
</feature>
<dbReference type="AlphaFoldDB" id="A0A0C5BQC9"/>
<dbReference type="EMBL" id="LBFI01000032">
    <property type="protein sequence ID" value="KKM45652.1"/>
    <property type="molecule type" value="Genomic_DNA"/>
</dbReference>
<dbReference type="GeneID" id="93666147"/>
<dbReference type="Proteomes" id="UP000237966">
    <property type="component" value="Unassembled WGS sequence"/>
</dbReference>
<keyword evidence="2" id="KW-0472">Membrane</keyword>
<dbReference type="PATRIC" id="fig|145458.7.peg.103"/>
<evidence type="ECO:0000313" key="6">
    <source>
        <dbReference type="Proteomes" id="UP000237966"/>
    </source>
</evidence>
<feature type="compositionally biased region" description="Polar residues" evidence="1">
    <location>
        <begin position="292"/>
        <end position="319"/>
    </location>
</feature>
<gene>
    <name evidence="4" type="ORF">C5C51_00230</name>
    <name evidence="3" type="ORF">VT73_05650</name>
</gene>
<keyword evidence="5" id="KW-1185">Reference proteome</keyword>
<feature type="compositionally biased region" description="Basic and acidic residues" evidence="1">
    <location>
        <begin position="146"/>
        <end position="158"/>
    </location>
</feature>
<sequence>MVDNRGRKRGEHSKGEDRPEPERTPGSGEWLLQQLSDGRLKSIFDAPQQPTAAPETESEAAVSTEPDRAAQPRSGAELSRATELRDVSGEVTHPITADPVARGDSAVEPRAFDGIPPRRSLLAAVGTWPGEPVQSETVDPEASADPEARIDAPSRTEEPSSEPEEQSPPAVQPSPISPDSAATRGDVEVRPVPSNSPEPDSADTVYQWPDPRAHWDEPPVWEDIVAWRDETDDDGGDEELWRETTGAYAWNLEPTDTVAADQVTTTQPAEAAERSESSAAPPFTTAPASAHVNASQSEAGNPQRASNTDFPNRRSVATESTHEGALARRTRLLLIIAIGVVLVLAALVAIGVAATSSRQTAALTESTTLAAGSARSEPRPVGTWVWNSLRGPSPACRVTGCGRE</sequence>
<feature type="compositionally biased region" description="Basic and acidic residues" evidence="1">
    <location>
        <begin position="12"/>
        <end position="23"/>
    </location>
</feature>
<evidence type="ECO:0000256" key="2">
    <source>
        <dbReference type="SAM" id="Phobius"/>
    </source>
</evidence>
<feature type="transmembrane region" description="Helical" evidence="2">
    <location>
        <begin position="332"/>
        <end position="354"/>
    </location>
</feature>
<reference evidence="4 6" key="2">
    <citation type="submission" date="2018-02" db="EMBL/GenBank/DDBJ databases">
        <title>Bacteriophage NCPPB3778 and a type I-E CRISPR drive the evolution of the US Biological Select Agent, Rathayibacter toxicus.</title>
        <authorList>
            <person name="Davis E.W.II."/>
            <person name="Tabima J.F."/>
            <person name="Weisberg A.J."/>
            <person name="Lopes L.D."/>
            <person name="Wiseman M.S."/>
            <person name="Wiseman M.S."/>
            <person name="Pupko T."/>
            <person name="Belcher M.S."/>
            <person name="Sechler A.J."/>
            <person name="Tancos M.A."/>
            <person name="Schroeder B.K."/>
            <person name="Murray T.D."/>
            <person name="Luster D.G."/>
            <person name="Schneider W.L."/>
            <person name="Rogers E."/>
            <person name="Andreote F.D."/>
            <person name="Grunwald N.J."/>
            <person name="Putnam M.L."/>
            <person name="Chang J.H."/>
        </authorList>
    </citation>
    <scope>NUCLEOTIDE SEQUENCE [LARGE SCALE GENOMIC DNA]</scope>
    <source>
        <strain evidence="4 6">FH99</strain>
    </source>
</reference>
<dbReference type="KEGG" id="rtc:APU90_06055"/>
<dbReference type="OrthoDB" id="5112895at2"/>
<accession>A0A0C5BQC9</accession>
<dbReference type="EMBL" id="PSWU01000001">
    <property type="protein sequence ID" value="PPI17096.1"/>
    <property type="molecule type" value="Genomic_DNA"/>
</dbReference>
<name>A0A0C5BQC9_9MICO</name>
<dbReference type="RefSeq" id="WP_027692845.1">
    <property type="nucleotide sequence ID" value="NZ_CP010848.1"/>
</dbReference>
<feature type="compositionally biased region" description="Low complexity" evidence="1">
    <location>
        <begin position="50"/>
        <end position="64"/>
    </location>
</feature>
<feature type="compositionally biased region" description="Basic residues" evidence="1">
    <location>
        <begin position="1"/>
        <end position="11"/>
    </location>
</feature>
<organism evidence="3 5">
    <name type="scientific">Rathayibacter toxicus</name>
    <dbReference type="NCBI Taxonomy" id="145458"/>
    <lineage>
        <taxon>Bacteria</taxon>
        <taxon>Bacillati</taxon>
        <taxon>Actinomycetota</taxon>
        <taxon>Actinomycetes</taxon>
        <taxon>Micrococcales</taxon>
        <taxon>Microbacteriaceae</taxon>
        <taxon>Rathayibacter</taxon>
    </lineage>
</organism>
<comment type="caution">
    <text evidence="3">The sequence shown here is derived from an EMBL/GenBank/DDBJ whole genome shotgun (WGS) entry which is preliminary data.</text>
</comment>
<dbReference type="STRING" id="145458.APU90_06055"/>
<evidence type="ECO:0000313" key="5">
    <source>
        <dbReference type="Proteomes" id="UP000052979"/>
    </source>
</evidence>